<evidence type="ECO:0000256" key="13">
    <source>
        <dbReference type="SAM" id="Phobius"/>
    </source>
</evidence>
<keyword evidence="5 10" id="KW-0256">Endoplasmic reticulum</keyword>
<sequence>MFVPQTATRPPSSHDSPRLQPQRTPSELEVSQAAGHPPPVFTPSLHRSLRKSRRRQRSMTEPKEYRRRLSNDSDSENENENDKNAAPWLLATTAPGSSVPDPVLIKSDTRDSPAFQIFFQPRTSILDYTELMYQGSDRIRGLVTCFWTIVGAYLVSLLFSHYEKSGEFMSRSLAGLIFSRALDLVLSDIALVLSTAFVVPFVSLLWVDNGSLWSGWLDPRSRRSMVVQASAEVTWLVAWYIWQGSRGWPWSQRCFFALHTMVNWMKIHSYMSTNRRLAGIFRTKNELLAKKSDDNDDNDDENKNKNMSSDASSSDRVDEDLGFDKTEARIAALDAELCPYTVRFPQNMTLMNYCMFQLSPTLVYELEYPRTAGIRWGYVAEKLAGTAGIFVVFYIVVAHLMIPHLERMSETGVLITTVHLMGPMATCWLLFFFITFDSISNGFAELTRFADRRFYDDWWNARGLDEFSRKWNRPVHMFLARHIYVPVRENWQPAIVSSESKFIKIRNGIPASVAAMAATFFFSSILHELTVVVACNRWNHGMFFFSQMLQIPLIMFSERVKWFKKQQALRNWAFWLAMVGFQPFLLCMYTYKAFDDRYNAATSTSLIAVPATQNILQNLDQ</sequence>
<evidence type="ECO:0000256" key="5">
    <source>
        <dbReference type="ARBA" id="ARBA00022824"/>
    </source>
</evidence>
<evidence type="ECO:0000256" key="8">
    <source>
        <dbReference type="ARBA" id="ARBA00023315"/>
    </source>
</evidence>
<feature type="region of interest" description="Disordered" evidence="12">
    <location>
        <begin position="291"/>
        <end position="318"/>
    </location>
</feature>
<dbReference type="Proteomes" id="UP001145021">
    <property type="component" value="Unassembled WGS sequence"/>
</dbReference>
<feature type="compositionally biased region" description="Basic residues" evidence="12">
    <location>
        <begin position="47"/>
        <end position="57"/>
    </location>
</feature>
<evidence type="ECO:0000256" key="6">
    <source>
        <dbReference type="ARBA" id="ARBA00022989"/>
    </source>
</evidence>
<evidence type="ECO:0000256" key="4">
    <source>
        <dbReference type="ARBA" id="ARBA00022692"/>
    </source>
</evidence>
<proteinExistence type="inferred from homology"/>
<keyword evidence="4 13" id="KW-0812">Transmembrane</keyword>
<gene>
    <name evidence="14" type="primary">ARE2</name>
    <name evidence="14" type="ORF">LPJ64_000039</name>
</gene>
<evidence type="ECO:0000256" key="1">
    <source>
        <dbReference type="ARBA" id="ARBA00004477"/>
    </source>
</evidence>
<dbReference type="GO" id="GO:0034737">
    <property type="term" value="F:ergosterol O-acyltransferase activity"/>
    <property type="evidence" value="ECO:0007669"/>
    <property type="project" value="TreeGrafter"/>
</dbReference>
<feature type="active site" evidence="11">
    <location>
        <position position="527"/>
    </location>
</feature>
<comment type="similarity">
    <text evidence="2 10">Belongs to the membrane-bound acyltransferase family. Sterol o-acyltransferase subfamily.</text>
</comment>
<feature type="compositionally biased region" description="Basic and acidic residues" evidence="12">
    <location>
        <begin position="58"/>
        <end position="71"/>
    </location>
</feature>
<organism evidence="14 15">
    <name type="scientific">Coemansia asiatica</name>
    <dbReference type="NCBI Taxonomy" id="1052880"/>
    <lineage>
        <taxon>Eukaryota</taxon>
        <taxon>Fungi</taxon>
        <taxon>Fungi incertae sedis</taxon>
        <taxon>Zoopagomycota</taxon>
        <taxon>Kickxellomycotina</taxon>
        <taxon>Kickxellomycetes</taxon>
        <taxon>Kickxellales</taxon>
        <taxon>Kickxellaceae</taxon>
        <taxon>Coemansia</taxon>
    </lineage>
</organism>
<feature type="transmembrane region" description="Helical" evidence="13">
    <location>
        <begin position="569"/>
        <end position="591"/>
    </location>
</feature>
<dbReference type="PANTHER" id="PTHR10408:SF9">
    <property type="entry name" value="STEROL O-ACYLTRANSFERASE 2-RELATED"/>
    <property type="match status" value="1"/>
</dbReference>
<feature type="transmembrane region" description="Helical" evidence="13">
    <location>
        <begin position="414"/>
        <end position="436"/>
    </location>
</feature>
<dbReference type="InterPro" id="IPR004299">
    <property type="entry name" value="MBOAT_fam"/>
</dbReference>
<evidence type="ECO:0000256" key="10">
    <source>
        <dbReference type="PIRNR" id="PIRNR000439"/>
    </source>
</evidence>
<evidence type="ECO:0000256" key="3">
    <source>
        <dbReference type="ARBA" id="ARBA00022679"/>
    </source>
</evidence>
<evidence type="ECO:0000256" key="12">
    <source>
        <dbReference type="SAM" id="MobiDB-lite"/>
    </source>
</evidence>
<dbReference type="InterPro" id="IPR014371">
    <property type="entry name" value="Oat_ACAT_DAG_ARE"/>
</dbReference>
<reference evidence="14" key="1">
    <citation type="submission" date="2022-07" db="EMBL/GenBank/DDBJ databases">
        <title>Phylogenomic reconstructions and comparative analyses of Kickxellomycotina fungi.</title>
        <authorList>
            <person name="Reynolds N.K."/>
            <person name="Stajich J.E."/>
            <person name="Barry K."/>
            <person name="Grigoriev I.V."/>
            <person name="Crous P."/>
            <person name="Smith M.E."/>
        </authorList>
    </citation>
    <scope>NUCLEOTIDE SEQUENCE</scope>
    <source>
        <strain evidence="14">NBRC 105413</strain>
    </source>
</reference>
<keyword evidence="7 10" id="KW-0472">Membrane</keyword>
<dbReference type="GO" id="GO:0005789">
    <property type="term" value="C:endoplasmic reticulum membrane"/>
    <property type="evidence" value="ECO:0007669"/>
    <property type="project" value="UniProtKB-SubCell"/>
</dbReference>
<feature type="transmembrane region" description="Helical" evidence="13">
    <location>
        <begin position="508"/>
        <end position="526"/>
    </location>
</feature>
<keyword evidence="3 10" id="KW-0808">Transferase</keyword>
<keyword evidence="6 13" id="KW-1133">Transmembrane helix</keyword>
<evidence type="ECO:0000256" key="11">
    <source>
        <dbReference type="PIRSR" id="PIRSR000439-1"/>
    </source>
</evidence>
<feature type="compositionally biased region" description="Polar residues" evidence="12">
    <location>
        <begin position="1"/>
        <end position="25"/>
    </location>
</feature>
<feature type="transmembrane region" description="Helical" evidence="13">
    <location>
        <begin position="383"/>
        <end position="402"/>
    </location>
</feature>
<evidence type="ECO:0000256" key="7">
    <source>
        <dbReference type="ARBA" id="ARBA00023136"/>
    </source>
</evidence>
<evidence type="ECO:0000313" key="14">
    <source>
        <dbReference type="EMBL" id="KAJ1648720.1"/>
    </source>
</evidence>
<dbReference type="EMBL" id="JANBOH010000001">
    <property type="protein sequence ID" value="KAJ1648720.1"/>
    <property type="molecule type" value="Genomic_DNA"/>
</dbReference>
<accession>A0A9W8CNF7</accession>
<feature type="region of interest" description="Disordered" evidence="12">
    <location>
        <begin position="1"/>
        <end position="82"/>
    </location>
</feature>
<protein>
    <recommendedName>
        <fullName evidence="10">O-acyltransferase</fullName>
    </recommendedName>
</protein>
<comment type="subcellular location">
    <subcellularLocation>
        <location evidence="1 10">Endoplasmic reticulum membrane</location>
        <topology evidence="1 10">Multi-pass membrane protein</topology>
    </subcellularLocation>
</comment>
<dbReference type="PANTHER" id="PTHR10408">
    <property type="entry name" value="STEROL O-ACYLTRANSFERASE"/>
    <property type="match status" value="1"/>
</dbReference>
<comment type="caution">
    <text evidence="14">The sequence shown here is derived from an EMBL/GenBank/DDBJ whole genome shotgun (WGS) entry which is preliminary data.</text>
</comment>
<keyword evidence="15" id="KW-1185">Reference proteome</keyword>
<dbReference type="PIRSF" id="PIRSF000439">
    <property type="entry name" value="Oat_ACAT_DAG_ARE"/>
    <property type="match status" value="1"/>
</dbReference>
<dbReference type="AlphaFoldDB" id="A0A9W8CNF7"/>
<feature type="transmembrane region" description="Helical" evidence="13">
    <location>
        <begin position="141"/>
        <end position="160"/>
    </location>
</feature>
<feature type="transmembrane region" description="Helical" evidence="13">
    <location>
        <begin position="181"/>
        <end position="205"/>
    </location>
</feature>
<evidence type="ECO:0000256" key="2">
    <source>
        <dbReference type="ARBA" id="ARBA00009010"/>
    </source>
</evidence>
<name>A0A9W8CNF7_9FUNG</name>
<keyword evidence="8 10" id="KW-0012">Acyltransferase</keyword>
<evidence type="ECO:0000256" key="9">
    <source>
        <dbReference type="ARBA" id="ARBA00023568"/>
    </source>
</evidence>
<evidence type="ECO:0000313" key="15">
    <source>
        <dbReference type="Proteomes" id="UP001145021"/>
    </source>
</evidence>
<comment type="function">
    <text evidence="9">Sterol O-acyltransferase that catalyzes the formation of stery esters.</text>
</comment>
<dbReference type="GO" id="GO:0008204">
    <property type="term" value="P:ergosterol metabolic process"/>
    <property type="evidence" value="ECO:0007669"/>
    <property type="project" value="TreeGrafter"/>
</dbReference>
<dbReference type="Pfam" id="PF03062">
    <property type="entry name" value="MBOAT"/>
    <property type="match status" value="1"/>
</dbReference>